<feature type="domain" description="DUF4422" evidence="1">
    <location>
        <begin position="35"/>
        <end position="224"/>
    </location>
</feature>
<evidence type="ECO:0000259" key="1">
    <source>
        <dbReference type="Pfam" id="PF14393"/>
    </source>
</evidence>
<evidence type="ECO:0000313" key="3">
    <source>
        <dbReference type="Proteomes" id="UP000297714"/>
    </source>
</evidence>
<sequence length="285" mass="34202">MPTRFKDFPDVRLYVVYHKNLILPEIPTLTFLRSDLYGKNHIADKEDYCELRAQYYVWKNQKSDYAGFFHYRRYLELTEDKLVQLPNGKRPVPYRIQRFPQQKQYIEEKIRSIIPRFDAIAPVREYTGVSVWKRYAASLGQRGDDLKLVYDIIREKYPDYLSAADEYLNGKGEYYGNIFIMKWRCFDDYCQWLFSILEEFDNRVQNPLPRTDGYLGERLFGIYFTWLCRQPGIRCAELPRIHFYGYDDTNHAFLRAKFVNFFLPPGSQGRAMLRSFTIKHLEDNT</sequence>
<keyword evidence="3" id="KW-1185">Reference proteome</keyword>
<dbReference type="Proteomes" id="UP000297714">
    <property type="component" value="Unassembled WGS sequence"/>
</dbReference>
<accession>A0A4Z0YGA6</accession>
<proteinExistence type="predicted"/>
<dbReference type="Pfam" id="PF14393">
    <property type="entry name" value="DUF4422"/>
    <property type="match status" value="1"/>
</dbReference>
<dbReference type="InterPro" id="IPR025536">
    <property type="entry name" value="DUF4422"/>
</dbReference>
<protein>
    <recommendedName>
        <fullName evidence="1">DUF4422 domain-containing protein</fullName>
    </recommendedName>
</protein>
<name>A0A4Z0YGA6_9FIRM</name>
<gene>
    <name evidence="2" type="ORF">CAGA_19680</name>
</gene>
<dbReference type="AlphaFoldDB" id="A0A4Z0YGA6"/>
<comment type="caution">
    <text evidence="2">The sequence shown here is derived from an EMBL/GenBank/DDBJ whole genome shotgun (WGS) entry which is preliminary data.</text>
</comment>
<dbReference type="EMBL" id="SRMQ01000009">
    <property type="protein sequence ID" value="TGJ75992.1"/>
    <property type="molecule type" value="Genomic_DNA"/>
</dbReference>
<organism evidence="2 3">
    <name type="scientific">Caproiciproducens galactitolivorans</name>
    <dbReference type="NCBI Taxonomy" id="642589"/>
    <lineage>
        <taxon>Bacteria</taxon>
        <taxon>Bacillati</taxon>
        <taxon>Bacillota</taxon>
        <taxon>Clostridia</taxon>
        <taxon>Eubacteriales</taxon>
        <taxon>Acutalibacteraceae</taxon>
        <taxon>Caproiciproducens</taxon>
    </lineage>
</organism>
<evidence type="ECO:0000313" key="2">
    <source>
        <dbReference type="EMBL" id="TGJ75992.1"/>
    </source>
</evidence>
<reference evidence="2 3" key="1">
    <citation type="submission" date="2019-04" db="EMBL/GenBank/DDBJ databases">
        <authorList>
            <person name="Poehlein A."/>
            <person name="Bengelsdorf F.R."/>
            <person name="Duerre P."/>
            <person name="Daniel R."/>
        </authorList>
    </citation>
    <scope>NUCLEOTIDE SEQUENCE [LARGE SCALE GENOMIC DNA]</scope>
    <source>
        <strain evidence="2 3">BS-1</strain>
    </source>
</reference>